<evidence type="ECO:0000313" key="6">
    <source>
        <dbReference type="EMBL" id="MPY38410.1"/>
    </source>
</evidence>
<keyword evidence="3" id="KW-0804">Transcription</keyword>
<dbReference type="PROSITE" id="PS51078">
    <property type="entry name" value="ICLR_ED"/>
    <property type="match status" value="1"/>
</dbReference>
<feature type="domain" description="HTH iclR-type" evidence="4">
    <location>
        <begin position="1"/>
        <end position="53"/>
    </location>
</feature>
<dbReference type="PANTHER" id="PTHR30136:SF24">
    <property type="entry name" value="HTH-TYPE TRANSCRIPTIONAL REPRESSOR ALLR"/>
    <property type="match status" value="1"/>
</dbReference>
<dbReference type="InterPro" id="IPR036388">
    <property type="entry name" value="WH-like_DNA-bd_sf"/>
</dbReference>
<evidence type="ECO:0000313" key="7">
    <source>
        <dbReference type="Proteomes" id="UP000326979"/>
    </source>
</evidence>
<dbReference type="Gene3D" id="1.10.10.10">
    <property type="entry name" value="Winged helix-like DNA-binding domain superfamily/Winged helix DNA-binding domain"/>
    <property type="match status" value="1"/>
</dbReference>
<dbReference type="PROSITE" id="PS51077">
    <property type="entry name" value="HTH_ICLR"/>
    <property type="match status" value="1"/>
</dbReference>
<feature type="domain" description="IclR-ED" evidence="5">
    <location>
        <begin position="54"/>
        <end position="219"/>
    </location>
</feature>
<evidence type="ECO:0000256" key="2">
    <source>
        <dbReference type="ARBA" id="ARBA00023125"/>
    </source>
</evidence>
<evidence type="ECO:0000259" key="5">
    <source>
        <dbReference type="PROSITE" id="PS51078"/>
    </source>
</evidence>
<dbReference type="InterPro" id="IPR011991">
    <property type="entry name" value="ArsR-like_HTH"/>
</dbReference>
<dbReference type="AlphaFoldDB" id="A0A5N8VT48"/>
<dbReference type="Pfam" id="PF09339">
    <property type="entry name" value="HTH_IclR"/>
    <property type="match status" value="1"/>
</dbReference>
<dbReference type="InterPro" id="IPR050707">
    <property type="entry name" value="HTH_MetabolicPath_Reg"/>
</dbReference>
<dbReference type="GO" id="GO:0045892">
    <property type="term" value="P:negative regulation of DNA-templated transcription"/>
    <property type="evidence" value="ECO:0007669"/>
    <property type="project" value="TreeGrafter"/>
</dbReference>
<dbReference type="GO" id="GO:0003677">
    <property type="term" value="F:DNA binding"/>
    <property type="evidence" value="ECO:0007669"/>
    <property type="project" value="UniProtKB-KW"/>
</dbReference>
<dbReference type="EMBL" id="VJZE01000001">
    <property type="protein sequence ID" value="MPY38410.1"/>
    <property type="molecule type" value="Genomic_DNA"/>
</dbReference>
<keyword evidence="1" id="KW-0805">Transcription regulation</keyword>
<organism evidence="6 7">
    <name type="scientific">Streptomyces phyllanthi</name>
    <dbReference type="NCBI Taxonomy" id="1803180"/>
    <lineage>
        <taxon>Bacteria</taxon>
        <taxon>Bacillati</taxon>
        <taxon>Actinomycetota</taxon>
        <taxon>Actinomycetes</taxon>
        <taxon>Kitasatosporales</taxon>
        <taxon>Streptomycetaceae</taxon>
        <taxon>Streptomyces</taxon>
    </lineage>
</organism>
<dbReference type="InterPro" id="IPR029016">
    <property type="entry name" value="GAF-like_dom_sf"/>
</dbReference>
<dbReference type="SMART" id="SM00346">
    <property type="entry name" value="HTH_ICLR"/>
    <property type="match status" value="1"/>
</dbReference>
<keyword evidence="2" id="KW-0238">DNA-binding</keyword>
<dbReference type="Proteomes" id="UP000326979">
    <property type="component" value="Unassembled WGS sequence"/>
</dbReference>
<reference evidence="6 7" key="1">
    <citation type="submission" date="2019-07" db="EMBL/GenBank/DDBJ databases">
        <title>New species of Amycolatopsis and Streptomyces.</title>
        <authorList>
            <person name="Duangmal K."/>
            <person name="Teo W.F.A."/>
            <person name="Lipun K."/>
        </authorList>
    </citation>
    <scope>NUCLEOTIDE SEQUENCE [LARGE SCALE GENOMIC DNA]</scope>
    <source>
        <strain evidence="6 7">TISTR 2346</strain>
    </source>
</reference>
<sequence>MLTLLGERPLGLTVSAISEEMGTHRAGIYRLLKPLEAANLVERRPDGRFTLGLGLLNLAANVRSRLQEVAAQELQELANELSCTCALTIRHGEDGVVAIVQEPVVSRMHIAYRPGLRHPLTQAASGLAILAGDNPRPGERPEITKAREVGFAVTRDELFTGASGVAVPVLGPEGRATASVSVVWLGVNPDESRAIEALQACAARIMAALPKENGERLAQPISRK</sequence>
<dbReference type="CDD" id="cd00090">
    <property type="entry name" value="HTH_ARSR"/>
    <property type="match status" value="1"/>
</dbReference>
<keyword evidence="7" id="KW-1185">Reference proteome</keyword>
<protein>
    <submittedName>
        <fullName evidence="6">MarR family transcriptional regulator</fullName>
    </submittedName>
</protein>
<name>A0A5N8VT48_9ACTN</name>
<dbReference type="Gene3D" id="3.30.450.40">
    <property type="match status" value="2"/>
</dbReference>
<accession>A0A5N8VT48</accession>
<evidence type="ECO:0000256" key="3">
    <source>
        <dbReference type="ARBA" id="ARBA00023163"/>
    </source>
</evidence>
<gene>
    <name evidence="6" type="ORF">FNH04_00045</name>
</gene>
<proteinExistence type="predicted"/>
<evidence type="ECO:0000256" key="1">
    <source>
        <dbReference type="ARBA" id="ARBA00023015"/>
    </source>
</evidence>
<dbReference type="SUPFAM" id="SSF55781">
    <property type="entry name" value="GAF domain-like"/>
    <property type="match status" value="1"/>
</dbReference>
<dbReference type="InterPro" id="IPR036390">
    <property type="entry name" value="WH_DNA-bd_sf"/>
</dbReference>
<evidence type="ECO:0000259" key="4">
    <source>
        <dbReference type="PROSITE" id="PS51077"/>
    </source>
</evidence>
<dbReference type="Pfam" id="PF01614">
    <property type="entry name" value="IclR_C"/>
    <property type="match status" value="1"/>
</dbReference>
<dbReference type="InterPro" id="IPR014757">
    <property type="entry name" value="Tscrpt_reg_IclR_C"/>
</dbReference>
<dbReference type="GO" id="GO:0003700">
    <property type="term" value="F:DNA-binding transcription factor activity"/>
    <property type="evidence" value="ECO:0007669"/>
    <property type="project" value="TreeGrafter"/>
</dbReference>
<dbReference type="PANTHER" id="PTHR30136">
    <property type="entry name" value="HELIX-TURN-HELIX TRANSCRIPTIONAL REGULATOR, ICLR FAMILY"/>
    <property type="match status" value="1"/>
</dbReference>
<comment type="caution">
    <text evidence="6">The sequence shown here is derived from an EMBL/GenBank/DDBJ whole genome shotgun (WGS) entry which is preliminary data.</text>
</comment>
<dbReference type="SUPFAM" id="SSF46785">
    <property type="entry name" value="Winged helix' DNA-binding domain"/>
    <property type="match status" value="1"/>
</dbReference>
<dbReference type="InterPro" id="IPR005471">
    <property type="entry name" value="Tscrpt_reg_IclR_N"/>
</dbReference>